<dbReference type="PANTHER" id="PTHR10696:SF54">
    <property type="entry name" value="FAMILY OXIDOREDUCTASE, PUTATIVE (AFU_ORTHOLOGUE AFUA_4G13850)-RELATED"/>
    <property type="match status" value="1"/>
</dbReference>
<feature type="domain" description="TauD/TfdA-like" evidence="2">
    <location>
        <begin position="144"/>
        <end position="399"/>
    </location>
</feature>
<proteinExistence type="predicted"/>
<accession>A0ABR3GVJ5</accession>
<gene>
    <name evidence="3" type="ORF">Q9L58_001056</name>
</gene>
<dbReference type="SUPFAM" id="SSF51197">
    <property type="entry name" value="Clavaminate synthase-like"/>
    <property type="match status" value="1"/>
</dbReference>
<dbReference type="Pfam" id="PF02668">
    <property type="entry name" value="TauD"/>
    <property type="match status" value="1"/>
</dbReference>
<evidence type="ECO:0000259" key="2">
    <source>
        <dbReference type="Pfam" id="PF02668"/>
    </source>
</evidence>
<evidence type="ECO:0000313" key="3">
    <source>
        <dbReference type="EMBL" id="KAL0639964.1"/>
    </source>
</evidence>
<comment type="caution">
    <text evidence="3">The sequence shown here is derived from an EMBL/GenBank/DDBJ whole genome shotgun (WGS) entry which is preliminary data.</text>
</comment>
<dbReference type="Gene3D" id="3.60.130.10">
    <property type="entry name" value="Clavaminate synthase-like"/>
    <property type="match status" value="1"/>
</dbReference>
<protein>
    <recommendedName>
        <fullName evidence="2">TauD/TfdA-like domain-containing protein</fullName>
    </recommendedName>
</protein>
<keyword evidence="4" id="KW-1185">Reference proteome</keyword>
<reference evidence="3 4" key="1">
    <citation type="submission" date="2024-02" db="EMBL/GenBank/DDBJ databases">
        <title>Discinaceae phylogenomics.</title>
        <authorList>
            <person name="Dirks A.C."/>
            <person name="James T.Y."/>
        </authorList>
    </citation>
    <scope>NUCLEOTIDE SEQUENCE [LARGE SCALE GENOMIC DNA]</scope>
    <source>
        <strain evidence="3 4">ACD0624</strain>
    </source>
</reference>
<name>A0ABR3GVJ5_9PEZI</name>
<organism evidence="3 4">
    <name type="scientific">Discina gigas</name>
    <dbReference type="NCBI Taxonomy" id="1032678"/>
    <lineage>
        <taxon>Eukaryota</taxon>
        <taxon>Fungi</taxon>
        <taxon>Dikarya</taxon>
        <taxon>Ascomycota</taxon>
        <taxon>Pezizomycotina</taxon>
        <taxon>Pezizomycetes</taxon>
        <taxon>Pezizales</taxon>
        <taxon>Discinaceae</taxon>
        <taxon>Discina</taxon>
    </lineage>
</organism>
<evidence type="ECO:0000313" key="4">
    <source>
        <dbReference type="Proteomes" id="UP001447188"/>
    </source>
</evidence>
<dbReference type="InterPro" id="IPR003819">
    <property type="entry name" value="TauD/TfdA-like"/>
</dbReference>
<keyword evidence="1" id="KW-0560">Oxidoreductase</keyword>
<dbReference type="PANTHER" id="PTHR10696">
    <property type="entry name" value="GAMMA-BUTYROBETAINE HYDROXYLASE-RELATED"/>
    <property type="match status" value="1"/>
</dbReference>
<evidence type="ECO:0000256" key="1">
    <source>
        <dbReference type="ARBA" id="ARBA00023002"/>
    </source>
</evidence>
<dbReference type="Proteomes" id="UP001447188">
    <property type="component" value="Unassembled WGS sequence"/>
</dbReference>
<dbReference type="EMBL" id="JBBBZM010000007">
    <property type="protein sequence ID" value="KAL0639964.1"/>
    <property type="molecule type" value="Genomic_DNA"/>
</dbReference>
<dbReference type="InterPro" id="IPR042098">
    <property type="entry name" value="TauD-like_sf"/>
</dbReference>
<sequence length="453" mass="51445">MPSVVSWSMEHEPVEQATSCLKKVGQKQLPMAAQQEESVKLTETSTNTNVDILGTNHEAPNIDWVPSFENHMARVDRLSKSHARTTTLPPGFPERIEAPRTWTGHEILEEKSYIYVLSEAEVNEIEEALGYFKALPGKMGPDQVSKETFPLPMLSGRLEDVSKELHFGRGFAILRGLEPKQYTPLDNIIIYAGVTSYIAETRGCQDSWGNMMIHIKDVGDKIASFKERQSPYANSAQPFHTDVCDVLAMYVLERASDGGNSSMASTAKVYNDIATTRPDVIHTLANDSWAFDKFQKPALWYTRPLLFNDETQGPFFCFSRRVLTGSLVSPRTPGVPSITEEQAEALDIVHFTAEKNSFSVQLKRGDMQFLNNLAVFHARQAFTDDNDEIGQKRHILRLWLRNEKYAWKTPDYLKDSWFEVYGESERMGKACWMIHPNMKKRQVISRKDTCLHG</sequence>
<dbReference type="InterPro" id="IPR050411">
    <property type="entry name" value="AlphaKG_dependent_hydroxylases"/>
</dbReference>